<accession>A0AC35G8H2</accession>
<proteinExistence type="predicted"/>
<dbReference type="WBParaSite" id="PS1159_v2.g24791.t1">
    <property type="protein sequence ID" value="PS1159_v2.g24791.t1"/>
    <property type="gene ID" value="PS1159_v2.g24791"/>
</dbReference>
<sequence>MAEEDTNEISYERNEIIRHSLIPLIEDVVEDLQKIFNNAKKETTFTINTWKKCSKTDDYKIDALLHMGINNIEDHDIETLREMVQSFCDQANIAKREAALNAERNINLQKFKEINDKLGNDKKGLRKELTSTRKVANDLQAEKQKSDVERKRMEVEISNLQDRVHYAESECTSLQTKLTEALQRESQSNTSLSNARNVIDDLKAELENERIKSQAKIDKIERDGKRNYGEKEHALQNHINSLKNEITGLHEEYSQTLENHQKAAKEAIARLTKDIEDLDASRMKYYKQYKELLIDLNEHKQKISQDVLKQAILKLTNEYRNDQLKTSKIRKSLQTINLNGVTNFGERCLEVLESPQNSSESDRIFPSHRNENQQPPQPSSSSQHRYRSTSVRDTAQRYDIRGQFKSNPRH</sequence>
<evidence type="ECO:0000313" key="1">
    <source>
        <dbReference type="Proteomes" id="UP000887580"/>
    </source>
</evidence>
<reference evidence="2" key="1">
    <citation type="submission" date="2022-11" db="UniProtKB">
        <authorList>
            <consortium name="WormBaseParasite"/>
        </authorList>
    </citation>
    <scope>IDENTIFICATION</scope>
</reference>
<evidence type="ECO:0000313" key="2">
    <source>
        <dbReference type="WBParaSite" id="PS1159_v2.g24791.t1"/>
    </source>
</evidence>
<name>A0AC35G8H2_9BILA</name>
<dbReference type="Proteomes" id="UP000887580">
    <property type="component" value="Unplaced"/>
</dbReference>
<protein>
    <submittedName>
        <fullName evidence="2">Uncharacterized protein</fullName>
    </submittedName>
</protein>
<organism evidence="1 2">
    <name type="scientific">Panagrolaimus sp. PS1159</name>
    <dbReference type="NCBI Taxonomy" id="55785"/>
    <lineage>
        <taxon>Eukaryota</taxon>
        <taxon>Metazoa</taxon>
        <taxon>Ecdysozoa</taxon>
        <taxon>Nematoda</taxon>
        <taxon>Chromadorea</taxon>
        <taxon>Rhabditida</taxon>
        <taxon>Tylenchina</taxon>
        <taxon>Panagrolaimomorpha</taxon>
        <taxon>Panagrolaimoidea</taxon>
        <taxon>Panagrolaimidae</taxon>
        <taxon>Panagrolaimus</taxon>
    </lineage>
</organism>